<evidence type="ECO:0000313" key="3">
    <source>
        <dbReference type="Proteomes" id="UP000824024"/>
    </source>
</evidence>
<dbReference type="PROSITE" id="PS51186">
    <property type="entry name" value="GNAT"/>
    <property type="match status" value="1"/>
</dbReference>
<protein>
    <submittedName>
        <fullName evidence="2">GNAT family N-acetyltransferase</fullName>
    </submittedName>
</protein>
<gene>
    <name evidence="2" type="ORF">IAA08_01490</name>
</gene>
<comment type="caution">
    <text evidence="2">The sequence shown here is derived from an EMBL/GenBank/DDBJ whole genome shotgun (WGS) entry which is preliminary data.</text>
</comment>
<organism evidence="2 3">
    <name type="scientific">Candidatus Eubacterium avistercoris</name>
    <dbReference type="NCBI Taxonomy" id="2838567"/>
    <lineage>
        <taxon>Bacteria</taxon>
        <taxon>Bacillati</taxon>
        <taxon>Bacillota</taxon>
        <taxon>Clostridia</taxon>
        <taxon>Eubacteriales</taxon>
        <taxon>Eubacteriaceae</taxon>
        <taxon>Eubacterium</taxon>
    </lineage>
</organism>
<dbReference type="SUPFAM" id="SSF55729">
    <property type="entry name" value="Acyl-CoA N-acyltransferases (Nat)"/>
    <property type="match status" value="1"/>
</dbReference>
<dbReference type="Pfam" id="PF12746">
    <property type="entry name" value="GNAT_acetyltran"/>
    <property type="match status" value="1"/>
</dbReference>
<accession>A0A9D2D1A0</accession>
<dbReference type="CDD" id="cd04301">
    <property type="entry name" value="NAT_SF"/>
    <property type="match status" value="1"/>
</dbReference>
<reference evidence="2" key="2">
    <citation type="submission" date="2021-04" db="EMBL/GenBank/DDBJ databases">
        <authorList>
            <person name="Gilroy R."/>
        </authorList>
    </citation>
    <scope>NUCLEOTIDE SEQUENCE</scope>
    <source>
        <strain evidence="2">CHK192-9172</strain>
    </source>
</reference>
<reference evidence="2" key="1">
    <citation type="journal article" date="2021" name="PeerJ">
        <title>Extensive microbial diversity within the chicken gut microbiome revealed by metagenomics and culture.</title>
        <authorList>
            <person name="Gilroy R."/>
            <person name="Ravi A."/>
            <person name="Getino M."/>
            <person name="Pursley I."/>
            <person name="Horton D.L."/>
            <person name="Alikhan N.F."/>
            <person name="Baker D."/>
            <person name="Gharbi K."/>
            <person name="Hall N."/>
            <person name="Watson M."/>
            <person name="Adriaenssens E.M."/>
            <person name="Foster-Nyarko E."/>
            <person name="Jarju S."/>
            <person name="Secka A."/>
            <person name="Antonio M."/>
            <person name="Oren A."/>
            <person name="Chaudhuri R.R."/>
            <person name="La Ragione R."/>
            <person name="Hildebrand F."/>
            <person name="Pallen M.J."/>
        </authorList>
    </citation>
    <scope>NUCLEOTIDE SEQUENCE</scope>
    <source>
        <strain evidence="2">CHK192-9172</strain>
    </source>
</reference>
<dbReference type="EMBL" id="DXCH01000040">
    <property type="protein sequence ID" value="HIZ06591.1"/>
    <property type="molecule type" value="Genomic_DNA"/>
</dbReference>
<proteinExistence type="predicted"/>
<dbReference type="AlphaFoldDB" id="A0A9D2D1A0"/>
<evidence type="ECO:0000313" key="2">
    <source>
        <dbReference type="EMBL" id="HIZ06591.1"/>
    </source>
</evidence>
<name>A0A9D2D1A0_9FIRM</name>
<dbReference type="Proteomes" id="UP000824024">
    <property type="component" value="Unassembled WGS sequence"/>
</dbReference>
<dbReference type="InterPro" id="IPR027365">
    <property type="entry name" value="GNAT_acetyltra_YdfB-like"/>
</dbReference>
<evidence type="ECO:0000259" key="1">
    <source>
        <dbReference type="PROSITE" id="PS51186"/>
    </source>
</evidence>
<dbReference type="Gene3D" id="3.40.630.30">
    <property type="match status" value="1"/>
</dbReference>
<dbReference type="InterPro" id="IPR000182">
    <property type="entry name" value="GNAT_dom"/>
</dbReference>
<dbReference type="InterPro" id="IPR016181">
    <property type="entry name" value="Acyl_CoA_acyltransferase"/>
</dbReference>
<dbReference type="GO" id="GO:0016747">
    <property type="term" value="F:acyltransferase activity, transferring groups other than amino-acyl groups"/>
    <property type="evidence" value="ECO:0007669"/>
    <property type="project" value="InterPro"/>
</dbReference>
<feature type="domain" description="N-acetyltransferase" evidence="1">
    <location>
        <begin position="86"/>
        <end position="244"/>
    </location>
</feature>
<sequence>MNIKTVIKNKIEELLINEFCCSSDELNGKSTVFSINFNAKQPYIKILAYRNCVVVCTSEDLHPKVQELLLNKNRDEIFELPLVYGQTIHYVPDGGCICDMSDSLKYECECLFYRDILSLDGVTGFENSLAFHENGSTSTKAVCIAKDKNKIIGVAGAAESSINGVWEIGIDVREEYRNARLGTYLVKRLTKELLARNIIPFYSASVTNIGSQMVASRCGYIPFWVDTFGTILDGSSIYNDITKDLSSKFTG</sequence>